<dbReference type="EMBL" id="FODE01000020">
    <property type="protein sequence ID" value="SEN87560.1"/>
    <property type="molecule type" value="Genomic_DNA"/>
</dbReference>
<dbReference type="RefSeq" id="WP_090613493.1">
    <property type="nucleotide sequence ID" value="NZ_CP067124.1"/>
</dbReference>
<gene>
    <name evidence="5" type="ORF">SAMN04489859_102038</name>
</gene>
<dbReference type="PANTHER" id="PTHR12829:SF7">
    <property type="entry name" value="N6-ADENOSINE-METHYLTRANSFERASE CATALYTIC SUBUNIT"/>
    <property type="match status" value="1"/>
</dbReference>
<evidence type="ECO:0000256" key="4">
    <source>
        <dbReference type="PROSITE-ProRule" id="PRU00489"/>
    </source>
</evidence>
<dbReference type="STRING" id="34002.SAMN04489859_102038"/>
<dbReference type="PANTHER" id="PTHR12829">
    <property type="entry name" value="N6-ADENOSINE-METHYLTRANSFERASE"/>
    <property type="match status" value="1"/>
</dbReference>
<dbReference type="AlphaFoldDB" id="A0A1H8K3I9"/>
<comment type="similarity">
    <text evidence="4">Belongs to the MT-A70-like family.</text>
</comment>
<protein>
    <submittedName>
        <fullName evidence="5">N6-adenosine-specific RNA methylase IME4</fullName>
    </submittedName>
</protein>
<proteinExistence type="inferred from homology"/>
<accession>A0A1H8K3I9</accession>
<dbReference type="PROSITE" id="PS51143">
    <property type="entry name" value="MT_A70"/>
    <property type="match status" value="1"/>
</dbReference>
<organism evidence="5 6">
    <name type="scientific">Paracoccus alcaliphilus</name>
    <dbReference type="NCBI Taxonomy" id="34002"/>
    <lineage>
        <taxon>Bacteria</taxon>
        <taxon>Pseudomonadati</taxon>
        <taxon>Pseudomonadota</taxon>
        <taxon>Alphaproteobacteria</taxon>
        <taxon>Rhodobacterales</taxon>
        <taxon>Paracoccaceae</taxon>
        <taxon>Paracoccus</taxon>
    </lineage>
</organism>
<evidence type="ECO:0000313" key="6">
    <source>
        <dbReference type="Proteomes" id="UP000199054"/>
    </source>
</evidence>
<dbReference type="Proteomes" id="UP000199054">
    <property type="component" value="Unassembled WGS sequence"/>
</dbReference>
<evidence type="ECO:0000256" key="2">
    <source>
        <dbReference type="ARBA" id="ARBA00022679"/>
    </source>
</evidence>
<keyword evidence="6" id="KW-1185">Reference proteome</keyword>
<evidence type="ECO:0000256" key="3">
    <source>
        <dbReference type="ARBA" id="ARBA00022691"/>
    </source>
</evidence>
<keyword evidence="3" id="KW-0949">S-adenosyl-L-methionine</keyword>
<dbReference type="InterPro" id="IPR007757">
    <property type="entry name" value="MT-A70-like"/>
</dbReference>
<dbReference type="GO" id="GO:0008168">
    <property type="term" value="F:methyltransferase activity"/>
    <property type="evidence" value="ECO:0007669"/>
    <property type="project" value="UniProtKB-KW"/>
</dbReference>
<name>A0A1H8K3I9_9RHOB</name>
<keyword evidence="2" id="KW-0808">Transferase</keyword>
<dbReference type="SUPFAM" id="SSF53335">
    <property type="entry name" value="S-adenosyl-L-methionine-dependent methyltransferases"/>
    <property type="match status" value="1"/>
</dbReference>
<keyword evidence="1 5" id="KW-0489">Methyltransferase</keyword>
<dbReference type="OrthoDB" id="9800596at2"/>
<evidence type="ECO:0000313" key="5">
    <source>
        <dbReference type="EMBL" id="SEN87560.1"/>
    </source>
</evidence>
<reference evidence="5 6" key="1">
    <citation type="submission" date="2016-10" db="EMBL/GenBank/DDBJ databases">
        <authorList>
            <person name="de Groot N.N."/>
        </authorList>
    </citation>
    <scope>NUCLEOTIDE SEQUENCE [LARGE SCALE GENOMIC DNA]</scope>
    <source>
        <strain evidence="5 6">DSM 8512</strain>
    </source>
</reference>
<dbReference type="Pfam" id="PF05063">
    <property type="entry name" value="MT-A70"/>
    <property type="match status" value="1"/>
</dbReference>
<dbReference type="GO" id="GO:0032259">
    <property type="term" value="P:methylation"/>
    <property type="evidence" value="ECO:0007669"/>
    <property type="project" value="UniProtKB-KW"/>
</dbReference>
<dbReference type="Gene3D" id="3.40.50.150">
    <property type="entry name" value="Vaccinia Virus protein VP39"/>
    <property type="match status" value="1"/>
</dbReference>
<evidence type="ECO:0000256" key="1">
    <source>
        <dbReference type="ARBA" id="ARBA00022603"/>
    </source>
</evidence>
<sequence length="180" mass="20699">MPDLPGTEGGFEVVIADPPWAFSGNSVARPGRNVRRHYSTMTVEQIAAMPVREIVAKQALLLLWITVPFEHRANEVLESWGFKAKSRLIWDKGRIATGYWARNRHEPCIIATRGRFPCPKPALFPTSIIPGKRREHSRKPEWLHDIIDARLPDHRKLELFARRPRDGWTLFGNETVKFEA</sequence>
<dbReference type="InterPro" id="IPR029063">
    <property type="entry name" value="SAM-dependent_MTases_sf"/>
</dbReference>